<dbReference type="AlphaFoldDB" id="A0A9P8SJ27"/>
<dbReference type="InterPro" id="IPR051243">
    <property type="entry name" value="PcG_WD-repeat"/>
</dbReference>
<name>A0A9P8SJ27_9HYPO</name>
<proteinExistence type="inferred from homology"/>
<keyword evidence="5" id="KW-0804">Transcription</keyword>
<keyword evidence="9" id="KW-1185">Reference proteome</keyword>
<evidence type="ECO:0000256" key="4">
    <source>
        <dbReference type="ARBA" id="ARBA00023015"/>
    </source>
</evidence>
<evidence type="ECO:0000256" key="5">
    <source>
        <dbReference type="ARBA" id="ARBA00023163"/>
    </source>
</evidence>
<dbReference type="Gene3D" id="2.130.10.10">
    <property type="entry name" value="YVTN repeat-like/Quinoprotein amine dehydrogenase"/>
    <property type="match status" value="1"/>
</dbReference>
<evidence type="ECO:0000256" key="3">
    <source>
        <dbReference type="ARBA" id="ARBA00022737"/>
    </source>
</evidence>
<dbReference type="EMBL" id="JAIZPD010000004">
    <property type="protein sequence ID" value="KAH0964471.1"/>
    <property type="molecule type" value="Genomic_DNA"/>
</dbReference>
<dbReference type="PROSITE" id="PS50082">
    <property type="entry name" value="WD_REPEATS_2"/>
    <property type="match status" value="2"/>
</dbReference>
<dbReference type="Proteomes" id="UP000824596">
    <property type="component" value="Unassembled WGS sequence"/>
</dbReference>
<comment type="caution">
    <text evidence="8">The sequence shown here is derived from an EMBL/GenBank/DDBJ whole genome shotgun (WGS) entry which is preliminary data.</text>
</comment>
<evidence type="ECO:0000313" key="8">
    <source>
        <dbReference type="EMBL" id="KAH0964471.1"/>
    </source>
</evidence>
<dbReference type="OrthoDB" id="7318948at2759"/>
<keyword evidence="2 6" id="KW-0853">WD repeat</keyword>
<evidence type="ECO:0000256" key="7">
    <source>
        <dbReference type="SAM" id="MobiDB-lite"/>
    </source>
</evidence>
<dbReference type="PANTHER" id="PTHR10253">
    <property type="entry name" value="POLYCOMB PROTEIN"/>
    <property type="match status" value="1"/>
</dbReference>
<evidence type="ECO:0000256" key="1">
    <source>
        <dbReference type="ARBA" id="ARBA00008075"/>
    </source>
</evidence>
<reference evidence="8" key="1">
    <citation type="submission" date="2021-09" db="EMBL/GenBank/DDBJ databases">
        <title>A high-quality genome of the endoparasitic fungus Hirsutella rhossiliensis with a comparison of Hirsutella genomes reveals transposable elements contributing to genome size variation.</title>
        <authorList>
            <person name="Lin R."/>
            <person name="Jiao Y."/>
            <person name="Sun X."/>
            <person name="Ling J."/>
            <person name="Xie B."/>
            <person name="Cheng X."/>
        </authorList>
    </citation>
    <scope>NUCLEOTIDE SEQUENCE</scope>
    <source>
        <strain evidence="8">HR02</strain>
    </source>
</reference>
<dbReference type="InterPro" id="IPR015943">
    <property type="entry name" value="WD40/YVTN_repeat-like_dom_sf"/>
</dbReference>
<evidence type="ECO:0000256" key="2">
    <source>
        <dbReference type="ARBA" id="ARBA00022574"/>
    </source>
</evidence>
<dbReference type="SUPFAM" id="SSF50978">
    <property type="entry name" value="WD40 repeat-like"/>
    <property type="match status" value="1"/>
</dbReference>
<comment type="similarity">
    <text evidence="1">Belongs to the WD repeat ESC family.</text>
</comment>
<evidence type="ECO:0000256" key="6">
    <source>
        <dbReference type="PROSITE-ProRule" id="PRU00221"/>
    </source>
</evidence>
<keyword evidence="3" id="KW-0677">Repeat</keyword>
<gene>
    <name evidence="8" type="ORF">HRG_04899</name>
</gene>
<evidence type="ECO:0000313" key="9">
    <source>
        <dbReference type="Proteomes" id="UP000824596"/>
    </source>
</evidence>
<feature type="compositionally biased region" description="Pro residues" evidence="7">
    <location>
        <begin position="274"/>
        <end position="287"/>
    </location>
</feature>
<dbReference type="SMART" id="SM00320">
    <property type="entry name" value="WD40"/>
    <property type="match status" value="5"/>
</dbReference>
<feature type="repeat" description="WD" evidence="6">
    <location>
        <begin position="130"/>
        <end position="165"/>
    </location>
</feature>
<dbReference type="GeneID" id="68354028"/>
<dbReference type="Pfam" id="PF00400">
    <property type="entry name" value="WD40"/>
    <property type="match status" value="2"/>
</dbReference>
<dbReference type="PROSITE" id="PS50294">
    <property type="entry name" value="WD_REPEATS_REGION"/>
    <property type="match status" value="2"/>
</dbReference>
<dbReference type="InterPro" id="IPR001680">
    <property type="entry name" value="WD40_rpt"/>
</dbReference>
<accession>A0A9P8SJ27</accession>
<protein>
    <submittedName>
        <fullName evidence="8">Embryonic ectoderm development protein</fullName>
    </submittedName>
</protein>
<dbReference type="InterPro" id="IPR036322">
    <property type="entry name" value="WD40_repeat_dom_sf"/>
</dbReference>
<sequence>MATISKSPFDLPRLRVSLGFENDARFLEHDDNVAEFFDVKFCPYQPLDCDPVFAAVSKKHVVLCKLSQNSGDANPCEVIKVIRDGDGEASSCCCTWTKDPATGHPYICVGGVDAKVKIYNVSDGNLVECLVGHGGDVNDLATSPVDSSVIASASDDTSIRIWSIDPVHRHQPCLCILAGEGHSWSLLTLAFHDSGRYVLSGGHDQVINLWTIPDLPVEPVATPLQVHYPHFSTSAVHSGIVDCVAFYGDQILSRACHDNVIVLWRIEGFSSDGDPPPQSAAPTPQIPVPTSNEESDRLTRSAFVPATSPLCPAQYTRMLEFHTPNCGPQFFMRFKLLHVPGQNPVLAFCNAAGNIFFWDLTRLTVYRDVMAKVRDPYRDKSKAVQLPSWLKPVIPRQRADAMSRFRALGSDRDSIASSGQVDSTDLSPETLESWASRYSMEDPQEPLKAHKTESSSNNFVGRQAAWSPGGEWCVVVGSSNTALVLQRWARRAAQSMHI</sequence>
<keyword evidence="4" id="KW-0805">Transcription regulation</keyword>
<organism evidence="8 9">
    <name type="scientific">Hirsutella rhossiliensis</name>
    <dbReference type="NCBI Taxonomy" id="111463"/>
    <lineage>
        <taxon>Eukaryota</taxon>
        <taxon>Fungi</taxon>
        <taxon>Dikarya</taxon>
        <taxon>Ascomycota</taxon>
        <taxon>Pezizomycotina</taxon>
        <taxon>Sordariomycetes</taxon>
        <taxon>Hypocreomycetidae</taxon>
        <taxon>Hypocreales</taxon>
        <taxon>Ophiocordycipitaceae</taxon>
        <taxon>Hirsutella</taxon>
    </lineage>
</organism>
<feature type="repeat" description="WD" evidence="6">
    <location>
        <begin position="179"/>
        <end position="212"/>
    </location>
</feature>
<feature type="region of interest" description="Disordered" evidence="7">
    <location>
        <begin position="272"/>
        <end position="298"/>
    </location>
</feature>
<dbReference type="RefSeq" id="XP_044721984.1">
    <property type="nucleotide sequence ID" value="XM_044863370.1"/>
</dbReference>